<evidence type="ECO:0000313" key="3">
    <source>
        <dbReference type="Proteomes" id="UP000257109"/>
    </source>
</evidence>
<name>A0A371F8E1_MUCPR</name>
<sequence>MDISTPWFVDICNFIVASQFPPEASRLYNEKIKSDAKYYIWDDPYLWKCGSDHVIRRSQRRPSWIDPDSSKGTRLWGFTGPSIFEMPTNSSRPTNNASE</sequence>
<dbReference type="EMBL" id="QJKJ01010143">
    <property type="protein sequence ID" value="RDX74548.1"/>
    <property type="molecule type" value="Genomic_DNA"/>
</dbReference>
<gene>
    <name evidence="2" type="ORF">CR513_45699</name>
</gene>
<keyword evidence="3" id="KW-1185">Reference proteome</keyword>
<feature type="non-terminal residue" evidence="2">
    <location>
        <position position="1"/>
    </location>
</feature>
<accession>A0A371F8E1</accession>
<comment type="caution">
    <text evidence="2">The sequence shown here is derived from an EMBL/GenBank/DDBJ whole genome shotgun (WGS) entry which is preliminary data.</text>
</comment>
<dbReference type="Proteomes" id="UP000257109">
    <property type="component" value="Unassembled WGS sequence"/>
</dbReference>
<feature type="region of interest" description="Disordered" evidence="1">
    <location>
        <begin position="79"/>
        <end position="99"/>
    </location>
</feature>
<evidence type="ECO:0000256" key="1">
    <source>
        <dbReference type="SAM" id="MobiDB-lite"/>
    </source>
</evidence>
<protein>
    <submittedName>
        <fullName evidence="2">Uncharacterized protein</fullName>
    </submittedName>
</protein>
<feature type="compositionally biased region" description="Polar residues" evidence="1">
    <location>
        <begin position="87"/>
        <end position="99"/>
    </location>
</feature>
<evidence type="ECO:0000313" key="2">
    <source>
        <dbReference type="EMBL" id="RDX74548.1"/>
    </source>
</evidence>
<organism evidence="2 3">
    <name type="scientific">Mucuna pruriens</name>
    <name type="common">Velvet bean</name>
    <name type="synonym">Dolichos pruriens</name>
    <dbReference type="NCBI Taxonomy" id="157652"/>
    <lineage>
        <taxon>Eukaryota</taxon>
        <taxon>Viridiplantae</taxon>
        <taxon>Streptophyta</taxon>
        <taxon>Embryophyta</taxon>
        <taxon>Tracheophyta</taxon>
        <taxon>Spermatophyta</taxon>
        <taxon>Magnoliopsida</taxon>
        <taxon>eudicotyledons</taxon>
        <taxon>Gunneridae</taxon>
        <taxon>Pentapetalae</taxon>
        <taxon>rosids</taxon>
        <taxon>fabids</taxon>
        <taxon>Fabales</taxon>
        <taxon>Fabaceae</taxon>
        <taxon>Papilionoideae</taxon>
        <taxon>50 kb inversion clade</taxon>
        <taxon>NPAAA clade</taxon>
        <taxon>indigoferoid/millettioid clade</taxon>
        <taxon>Phaseoleae</taxon>
        <taxon>Mucuna</taxon>
    </lineage>
</organism>
<dbReference type="OrthoDB" id="1432876at2759"/>
<dbReference type="AlphaFoldDB" id="A0A371F8E1"/>
<reference evidence="2" key="1">
    <citation type="submission" date="2018-05" db="EMBL/GenBank/DDBJ databases">
        <title>Draft genome of Mucuna pruriens seed.</title>
        <authorList>
            <person name="Nnadi N.E."/>
            <person name="Vos R."/>
            <person name="Hasami M.H."/>
            <person name="Devisetty U.K."/>
            <person name="Aguiy J.C."/>
        </authorList>
    </citation>
    <scope>NUCLEOTIDE SEQUENCE [LARGE SCALE GENOMIC DNA]</scope>
    <source>
        <strain evidence="2">JCA_2017</strain>
    </source>
</reference>
<proteinExistence type="predicted"/>